<dbReference type="PANTHER" id="PTHR10887:SF341">
    <property type="entry name" value="NFX1-TYPE ZINC FINGER-CONTAINING PROTEIN 1"/>
    <property type="match status" value="1"/>
</dbReference>
<dbReference type="PANTHER" id="PTHR10887">
    <property type="entry name" value="DNA2/NAM7 HELICASE FAMILY"/>
    <property type="match status" value="1"/>
</dbReference>
<dbReference type="EMBL" id="CASHTH010003185">
    <property type="protein sequence ID" value="CAI8041397.1"/>
    <property type="molecule type" value="Genomic_DNA"/>
</dbReference>
<feature type="region of interest" description="Disordered" evidence="1">
    <location>
        <begin position="43"/>
        <end position="67"/>
    </location>
</feature>
<feature type="domain" description="ZNFX1" evidence="3">
    <location>
        <begin position="142"/>
        <end position="185"/>
    </location>
</feature>
<dbReference type="InterPro" id="IPR027417">
    <property type="entry name" value="P-loop_NTPase"/>
</dbReference>
<comment type="caution">
    <text evidence="4">The sequence shown here is derived from an EMBL/GenBank/DDBJ whole genome shotgun (WGS) entry which is preliminary data.</text>
</comment>
<proteinExistence type="predicted"/>
<evidence type="ECO:0000256" key="1">
    <source>
        <dbReference type="SAM" id="MobiDB-lite"/>
    </source>
</evidence>
<feature type="domain" description="DNA2/NAM7 helicase helicase" evidence="2">
    <location>
        <begin position="267"/>
        <end position="366"/>
    </location>
</feature>
<dbReference type="Pfam" id="PF13086">
    <property type="entry name" value="AAA_11"/>
    <property type="match status" value="1"/>
</dbReference>
<sequence length="390" mass="44465">MLETFPQPAILATIKAFNRSGKDVKKLEKDCVELGQQFDLARDQLLSRTTPTNTSAEDEDNKEPPESFTTISIIPQNEDLVGGHKPFLRPNKVKGPYKGWDHYLDVQFRLLREDFIAPLREGINEHSSEHQSRGIRFREGPIFFATVVKRDTKQLEEGRLIVKFEGNTSGFNIDPDDEYTMVESTAYFEAYRHVLLALQHASLLKDTMPFKRYIVDCKLHDPSPPLYIRRYNAPGFNLAKVLKCEEADNINVTDEKSWPDCRRTCFDMSQYRALKMAMRQEISCIQGPPGTGKTFIGLKIVQTLLQNRSGWDPEKNSPILLVCYTNHALDQFLEEIIDSSSSDGLSPPNIVRIGGRCKSTKLANFVLATIARRHCYLYICAAKVKHFAEK</sequence>
<dbReference type="Proteomes" id="UP001174909">
    <property type="component" value="Unassembled WGS sequence"/>
</dbReference>
<evidence type="ECO:0000313" key="5">
    <source>
        <dbReference type="Proteomes" id="UP001174909"/>
    </source>
</evidence>
<accession>A0AA35X8E3</accession>
<dbReference type="AlphaFoldDB" id="A0AA35X8E3"/>
<gene>
    <name evidence="4" type="ORF">GBAR_LOCUS23022</name>
</gene>
<name>A0AA35X8E3_GEOBA</name>
<dbReference type="InterPro" id="IPR041677">
    <property type="entry name" value="DNA2/NAM7_AAA_11"/>
</dbReference>
<dbReference type="InterPro" id="IPR057373">
    <property type="entry name" value="ZNFX1"/>
</dbReference>
<dbReference type="Pfam" id="PF25396">
    <property type="entry name" value="ZNFX1"/>
    <property type="match status" value="1"/>
</dbReference>
<dbReference type="GO" id="GO:0004386">
    <property type="term" value="F:helicase activity"/>
    <property type="evidence" value="ECO:0007669"/>
    <property type="project" value="InterPro"/>
</dbReference>
<evidence type="ECO:0000259" key="2">
    <source>
        <dbReference type="Pfam" id="PF13086"/>
    </source>
</evidence>
<evidence type="ECO:0000259" key="3">
    <source>
        <dbReference type="Pfam" id="PF25396"/>
    </source>
</evidence>
<dbReference type="GO" id="GO:0031380">
    <property type="term" value="C:nuclear RNA-directed RNA polymerase complex"/>
    <property type="evidence" value="ECO:0007669"/>
    <property type="project" value="TreeGrafter"/>
</dbReference>
<reference evidence="4" key="1">
    <citation type="submission" date="2023-03" db="EMBL/GenBank/DDBJ databases">
        <authorList>
            <person name="Steffen K."/>
            <person name="Cardenas P."/>
        </authorList>
    </citation>
    <scope>NUCLEOTIDE SEQUENCE</scope>
</reference>
<dbReference type="Gene3D" id="3.40.50.300">
    <property type="entry name" value="P-loop containing nucleotide triphosphate hydrolases"/>
    <property type="match status" value="1"/>
</dbReference>
<evidence type="ECO:0000313" key="4">
    <source>
        <dbReference type="EMBL" id="CAI8041397.1"/>
    </source>
</evidence>
<dbReference type="SUPFAM" id="SSF52540">
    <property type="entry name" value="P-loop containing nucleoside triphosphate hydrolases"/>
    <property type="match status" value="1"/>
</dbReference>
<keyword evidence="5" id="KW-1185">Reference proteome</keyword>
<organism evidence="4 5">
    <name type="scientific">Geodia barretti</name>
    <name type="common">Barrett's horny sponge</name>
    <dbReference type="NCBI Taxonomy" id="519541"/>
    <lineage>
        <taxon>Eukaryota</taxon>
        <taxon>Metazoa</taxon>
        <taxon>Porifera</taxon>
        <taxon>Demospongiae</taxon>
        <taxon>Heteroscleromorpha</taxon>
        <taxon>Tetractinellida</taxon>
        <taxon>Astrophorina</taxon>
        <taxon>Geodiidae</taxon>
        <taxon>Geodia</taxon>
    </lineage>
</organism>
<dbReference type="GO" id="GO:0031048">
    <property type="term" value="P:regulatory ncRNA-mediated heterochromatin formation"/>
    <property type="evidence" value="ECO:0007669"/>
    <property type="project" value="TreeGrafter"/>
</dbReference>
<feature type="compositionally biased region" description="Polar residues" evidence="1">
    <location>
        <begin position="46"/>
        <end position="55"/>
    </location>
</feature>
<protein>
    <submittedName>
        <fullName evidence="4">NFX1-type zinc finger-containing protein 1</fullName>
    </submittedName>
</protein>
<dbReference type="InterPro" id="IPR045055">
    <property type="entry name" value="DNA2/NAM7-like"/>
</dbReference>